<evidence type="ECO:0000256" key="2">
    <source>
        <dbReference type="ARBA" id="ARBA00022679"/>
    </source>
</evidence>
<dbReference type="PANTHER" id="PTHR10509:SF14">
    <property type="entry name" value="CAFFEOYL-COA O-METHYLTRANSFERASE 3-RELATED"/>
    <property type="match status" value="1"/>
</dbReference>
<keyword evidence="1 4" id="KW-0489">Methyltransferase</keyword>
<proteinExistence type="predicted"/>
<dbReference type="GO" id="GO:0008168">
    <property type="term" value="F:methyltransferase activity"/>
    <property type="evidence" value="ECO:0007669"/>
    <property type="project" value="UniProtKB-KW"/>
</dbReference>
<evidence type="ECO:0000313" key="4">
    <source>
        <dbReference type="EMBL" id="GAA2515913.1"/>
    </source>
</evidence>
<name>A0ABP6AI44_9ACTN</name>
<keyword evidence="5" id="KW-1185">Reference proteome</keyword>
<dbReference type="Pfam" id="PF01596">
    <property type="entry name" value="Methyltransf_3"/>
    <property type="match status" value="1"/>
</dbReference>
<dbReference type="InterPro" id="IPR002935">
    <property type="entry name" value="SAM_O-MeTrfase"/>
</dbReference>
<dbReference type="CDD" id="cd02440">
    <property type="entry name" value="AdoMet_MTases"/>
    <property type="match status" value="1"/>
</dbReference>
<dbReference type="InterPro" id="IPR050362">
    <property type="entry name" value="Cation-dep_OMT"/>
</dbReference>
<accession>A0ABP6AI44</accession>
<sequence>MASSYSYLPVDLREYTVAHTTAPDDLVAALVERTRAALPDEAVMQVSAEQSTLLGMLARLCGARQAVEVGTFTGLSSLAVARALPADGRMLCLDVSEEFTAIAREFWARAGVDDRIELRIGPAAETLAATPAEPTFDFAFIDADKPSYGRYWDLLVPRLRVGGLIVVDNVLWSGRVLDPDAGDEDTRALAAFNDKVSGDERVESVMLLFADGLTLARKR</sequence>
<dbReference type="GO" id="GO:0032259">
    <property type="term" value="P:methylation"/>
    <property type="evidence" value="ECO:0007669"/>
    <property type="project" value="UniProtKB-KW"/>
</dbReference>
<dbReference type="PROSITE" id="PS51682">
    <property type="entry name" value="SAM_OMT_I"/>
    <property type="match status" value="1"/>
</dbReference>
<comment type="caution">
    <text evidence="4">The sequence shown here is derived from an EMBL/GenBank/DDBJ whole genome shotgun (WGS) entry which is preliminary data.</text>
</comment>
<keyword evidence="2" id="KW-0808">Transferase</keyword>
<keyword evidence="3" id="KW-0949">S-adenosyl-L-methionine</keyword>
<dbReference type="InterPro" id="IPR029063">
    <property type="entry name" value="SAM-dependent_MTases_sf"/>
</dbReference>
<dbReference type="Proteomes" id="UP001499978">
    <property type="component" value="Unassembled WGS sequence"/>
</dbReference>
<protein>
    <submittedName>
        <fullName evidence="4">Class I SAM-dependent methyltransferase</fullName>
    </submittedName>
</protein>
<evidence type="ECO:0000256" key="1">
    <source>
        <dbReference type="ARBA" id="ARBA00022603"/>
    </source>
</evidence>
<reference evidence="5" key="1">
    <citation type="journal article" date="2019" name="Int. J. Syst. Evol. Microbiol.">
        <title>The Global Catalogue of Microorganisms (GCM) 10K type strain sequencing project: providing services to taxonomists for standard genome sequencing and annotation.</title>
        <authorList>
            <consortium name="The Broad Institute Genomics Platform"/>
            <consortium name="The Broad Institute Genome Sequencing Center for Infectious Disease"/>
            <person name="Wu L."/>
            <person name="Ma J."/>
        </authorList>
    </citation>
    <scope>NUCLEOTIDE SEQUENCE [LARGE SCALE GENOMIC DNA]</scope>
    <source>
        <strain evidence="5">JCM 3367</strain>
    </source>
</reference>
<dbReference type="RefSeq" id="WP_344169107.1">
    <property type="nucleotide sequence ID" value="NZ_BAAARY010000003.1"/>
</dbReference>
<evidence type="ECO:0000256" key="3">
    <source>
        <dbReference type="ARBA" id="ARBA00022691"/>
    </source>
</evidence>
<dbReference type="PANTHER" id="PTHR10509">
    <property type="entry name" value="O-METHYLTRANSFERASE-RELATED"/>
    <property type="match status" value="1"/>
</dbReference>
<gene>
    <name evidence="4" type="ORF">GCM10010201_10560</name>
</gene>
<evidence type="ECO:0000313" key="5">
    <source>
        <dbReference type="Proteomes" id="UP001499978"/>
    </source>
</evidence>
<dbReference type="Gene3D" id="3.40.50.150">
    <property type="entry name" value="Vaccinia Virus protein VP39"/>
    <property type="match status" value="1"/>
</dbReference>
<dbReference type="SUPFAM" id="SSF53335">
    <property type="entry name" value="S-adenosyl-L-methionine-dependent methyltransferases"/>
    <property type="match status" value="1"/>
</dbReference>
<organism evidence="4 5">
    <name type="scientific">Pilimelia columellifera subsp. columellifera</name>
    <dbReference type="NCBI Taxonomy" id="706583"/>
    <lineage>
        <taxon>Bacteria</taxon>
        <taxon>Bacillati</taxon>
        <taxon>Actinomycetota</taxon>
        <taxon>Actinomycetes</taxon>
        <taxon>Micromonosporales</taxon>
        <taxon>Micromonosporaceae</taxon>
        <taxon>Pilimelia</taxon>
    </lineage>
</organism>
<dbReference type="EMBL" id="BAAARY010000003">
    <property type="protein sequence ID" value="GAA2515913.1"/>
    <property type="molecule type" value="Genomic_DNA"/>
</dbReference>